<dbReference type="EMBL" id="KN822058">
    <property type="protein sequence ID" value="KIM60777.1"/>
    <property type="molecule type" value="Genomic_DNA"/>
</dbReference>
<dbReference type="InterPro" id="IPR036525">
    <property type="entry name" value="Tubulin/FtsZ_GTPase_sf"/>
</dbReference>
<evidence type="ECO:0000313" key="2">
    <source>
        <dbReference type="Proteomes" id="UP000053989"/>
    </source>
</evidence>
<organism evidence="1 2">
    <name type="scientific">Scleroderma citrinum Foug A</name>
    <dbReference type="NCBI Taxonomy" id="1036808"/>
    <lineage>
        <taxon>Eukaryota</taxon>
        <taxon>Fungi</taxon>
        <taxon>Dikarya</taxon>
        <taxon>Basidiomycota</taxon>
        <taxon>Agaricomycotina</taxon>
        <taxon>Agaricomycetes</taxon>
        <taxon>Agaricomycetidae</taxon>
        <taxon>Boletales</taxon>
        <taxon>Sclerodermatineae</taxon>
        <taxon>Sclerodermataceae</taxon>
        <taxon>Scleroderma</taxon>
    </lineage>
</organism>
<accession>A0A0C3A7F3</accession>
<reference evidence="2" key="2">
    <citation type="submission" date="2015-01" db="EMBL/GenBank/DDBJ databases">
        <title>Evolutionary Origins and Diversification of the Mycorrhizal Mutualists.</title>
        <authorList>
            <consortium name="DOE Joint Genome Institute"/>
            <consortium name="Mycorrhizal Genomics Consortium"/>
            <person name="Kohler A."/>
            <person name="Kuo A."/>
            <person name="Nagy L.G."/>
            <person name="Floudas D."/>
            <person name="Copeland A."/>
            <person name="Barry K.W."/>
            <person name="Cichocki N."/>
            <person name="Veneault-Fourrey C."/>
            <person name="LaButti K."/>
            <person name="Lindquist E.A."/>
            <person name="Lipzen A."/>
            <person name="Lundell T."/>
            <person name="Morin E."/>
            <person name="Murat C."/>
            <person name="Riley R."/>
            <person name="Ohm R."/>
            <person name="Sun H."/>
            <person name="Tunlid A."/>
            <person name="Henrissat B."/>
            <person name="Grigoriev I.V."/>
            <person name="Hibbett D.S."/>
            <person name="Martin F."/>
        </authorList>
    </citation>
    <scope>NUCLEOTIDE SEQUENCE [LARGE SCALE GENOMIC DNA]</scope>
    <source>
        <strain evidence="2">Foug A</strain>
    </source>
</reference>
<dbReference type="STRING" id="1036808.A0A0C3A7F3"/>
<reference evidence="1 2" key="1">
    <citation type="submission" date="2014-04" db="EMBL/GenBank/DDBJ databases">
        <authorList>
            <consortium name="DOE Joint Genome Institute"/>
            <person name="Kuo A."/>
            <person name="Kohler A."/>
            <person name="Nagy L.G."/>
            <person name="Floudas D."/>
            <person name="Copeland A."/>
            <person name="Barry K.W."/>
            <person name="Cichocki N."/>
            <person name="Veneault-Fourrey C."/>
            <person name="LaButti K."/>
            <person name="Lindquist E.A."/>
            <person name="Lipzen A."/>
            <person name="Lundell T."/>
            <person name="Morin E."/>
            <person name="Murat C."/>
            <person name="Sun H."/>
            <person name="Tunlid A."/>
            <person name="Henrissat B."/>
            <person name="Grigoriev I.V."/>
            <person name="Hibbett D.S."/>
            <person name="Martin F."/>
            <person name="Nordberg H.P."/>
            <person name="Cantor M.N."/>
            <person name="Hua S.X."/>
        </authorList>
    </citation>
    <scope>NUCLEOTIDE SEQUENCE [LARGE SCALE GENOMIC DNA]</scope>
    <source>
        <strain evidence="1 2">Foug A</strain>
    </source>
</reference>
<proteinExistence type="predicted"/>
<dbReference type="SUPFAM" id="SSF52490">
    <property type="entry name" value="Tubulin nucleotide-binding domain-like"/>
    <property type="match status" value="1"/>
</dbReference>
<dbReference type="Proteomes" id="UP000053989">
    <property type="component" value="Unassembled WGS sequence"/>
</dbReference>
<name>A0A0C3A7F3_9AGAM</name>
<dbReference type="OrthoDB" id="1662883at2759"/>
<evidence type="ECO:0000313" key="1">
    <source>
        <dbReference type="EMBL" id="KIM60777.1"/>
    </source>
</evidence>
<sequence>RAVLIDIEPRTMDSIRSGPLGGLFRANSFIFGQSGAGNNCARFWEVVSDERGIEKSNLYKDNSMQLKHTLVYSYNEIGSHVLGSREQVADSEEVMPCV</sequence>
<dbReference type="InParanoid" id="A0A0C3A7F3"/>
<evidence type="ECO:0008006" key="3">
    <source>
        <dbReference type="Google" id="ProtNLM"/>
    </source>
</evidence>
<keyword evidence="2" id="KW-1185">Reference proteome</keyword>
<gene>
    <name evidence="1" type="ORF">SCLCIDRAFT_123354</name>
</gene>
<dbReference type="PANTHER" id="PTHR36527">
    <property type="entry name" value="OS01G0282866 PROTEIN"/>
    <property type="match status" value="1"/>
</dbReference>
<feature type="non-terminal residue" evidence="1">
    <location>
        <position position="1"/>
    </location>
</feature>
<dbReference type="PANTHER" id="PTHR36527:SF3">
    <property type="entry name" value="OS01G0282866 PROTEIN"/>
    <property type="match status" value="1"/>
</dbReference>
<dbReference type="AlphaFoldDB" id="A0A0C3A7F3"/>
<protein>
    <recommendedName>
        <fullName evidence="3">Tubulin/FtsZ GTPase domain-containing protein</fullName>
    </recommendedName>
</protein>
<dbReference type="HOGENOM" id="CLU_2484647_0_0_1"/>
<dbReference type="Gene3D" id="3.40.50.1440">
    <property type="entry name" value="Tubulin/FtsZ, GTPase domain"/>
    <property type="match status" value="1"/>
</dbReference>